<feature type="domain" description="CusB-like beta-barrel" evidence="7">
    <location>
        <begin position="225"/>
        <end position="298"/>
    </location>
</feature>
<dbReference type="GO" id="GO:0016020">
    <property type="term" value="C:membrane"/>
    <property type="evidence" value="ECO:0007669"/>
    <property type="project" value="InterPro"/>
</dbReference>
<dbReference type="GO" id="GO:0022857">
    <property type="term" value="F:transmembrane transporter activity"/>
    <property type="evidence" value="ECO:0007669"/>
    <property type="project" value="InterPro"/>
</dbReference>
<evidence type="ECO:0000259" key="6">
    <source>
        <dbReference type="Pfam" id="PF25893"/>
    </source>
</evidence>
<dbReference type="Pfam" id="PF25973">
    <property type="entry name" value="BSH_CzcB"/>
    <property type="match status" value="1"/>
</dbReference>
<keyword evidence="2" id="KW-0813">Transport</keyword>
<evidence type="ECO:0000256" key="3">
    <source>
        <dbReference type="ARBA" id="ARBA00022833"/>
    </source>
</evidence>
<evidence type="ECO:0000259" key="8">
    <source>
        <dbReference type="Pfam" id="PF25973"/>
    </source>
</evidence>
<comment type="function">
    <text evidence="5">CzcA and CzcB together would act in zinc efflux nearly as effectively as the complete czc efflux system (CzcABC). The CzcB protein is thought to funnel zinc cations to the CzcA transport protein.</text>
</comment>
<organism evidence="10">
    <name type="scientific">Thermosulfurimonas dismutans</name>
    <dbReference type="NCBI Taxonomy" id="999894"/>
    <lineage>
        <taxon>Bacteria</taxon>
        <taxon>Pseudomonadati</taxon>
        <taxon>Thermodesulfobacteriota</taxon>
        <taxon>Thermodesulfobacteria</taxon>
        <taxon>Thermodesulfobacteriales</taxon>
        <taxon>Thermodesulfobacteriaceae</taxon>
        <taxon>Thermosulfurimonas</taxon>
    </lineage>
</organism>
<dbReference type="EMBL" id="DRMH01000050">
    <property type="protein sequence ID" value="HFC97636.1"/>
    <property type="molecule type" value="Genomic_DNA"/>
</dbReference>
<dbReference type="InterPro" id="IPR051909">
    <property type="entry name" value="MFP_Cation_Efflux"/>
</dbReference>
<dbReference type="PANTHER" id="PTHR30097:SF4">
    <property type="entry name" value="SLR6042 PROTEIN"/>
    <property type="match status" value="1"/>
</dbReference>
<dbReference type="PANTHER" id="PTHR30097">
    <property type="entry name" value="CATION EFFLUX SYSTEM PROTEIN CUSB"/>
    <property type="match status" value="1"/>
</dbReference>
<reference evidence="10" key="1">
    <citation type="journal article" date="2020" name="mSystems">
        <title>Genome- and Community-Level Interaction Insights into Carbon Utilization and Element Cycling Functions of Hydrothermarchaeota in Hydrothermal Sediment.</title>
        <authorList>
            <person name="Zhou Z."/>
            <person name="Liu Y."/>
            <person name="Xu W."/>
            <person name="Pan J."/>
            <person name="Luo Z.H."/>
            <person name="Li M."/>
        </authorList>
    </citation>
    <scope>NUCLEOTIDE SEQUENCE [LARGE SCALE GENOMIC DNA]</scope>
    <source>
        <strain evidence="10">HyVt-483</strain>
    </source>
</reference>
<dbReference type="GO" id="GO:0046686">
    <property type="term" value="P:response to cadmium ion"/>
    <property type="evidence" value="ECO:0007669"/>
    <property type="project" value="UniProtKB-KW"/>
</dbReference>
<dbReference type="Pfam" id="PF25975">
    <property type="entry name" value="CzcB_C"/>
    <property type="match status" value="1"/>
</dbReference>
<feature type="domain" description="CzcB-like C-terminal circularly permuted SH3-like" evidence="9">
    <location>
        <begin position="306"/>
        <end position="365"/>
    </location>
</feature>
<feature type="domain" description="CzcB-like alpha-helical hairpin" evidence="6">
    <location>
        <begin position="110"/>
        <end position="168"/>
    </location>
</feature>
<dbReference type="GO" id="GO:0015679">
    <property type="term" value="P:plasma membrane copper ion transport"/>
    <property type="evidence" value="ECO:0007669"/>
    <property type="project" value="TreeGrafter"/>
</dbReference>
<evidence type="ECO:0000256" key="1">
    <source>
        <dbReference type="ARBA" id="ARBA00009477"/>
    </source>
</evidence>
<accession>A0A7C3CKA3</accession>
<dbReference type="Proteomes" id="UP000886043">
    <property type="component" value="Unassembled WGS sequence"/>
</dbReference>
<evidence type="ECO:0000256" key="4">
    <source>
        <dbReference type="ARBA" id="ARBA00043263"/>
    </source>
</evidence>
<dbReference type="Pfam" id="PF25954">
    <property type="entry name" value="Beta-barrel_RND_2"/>
    <property type="match status" value="1"/>
</dbReference>
<dbReference type="Pfam" id="PF25893">
    <property type="entry name" value="HH_CzcB"/>
    <property type="match status" value="1"/>
</dbReference>
<dbReference type="NCBIfam" id="TIGR01730">
    <property type="entry name" value="RND_mfp"/>
    <property type="match status" value="1"/>
</dbReference>
<dbReference type="AlphaFoldDB" id="A0A7C3CKA3"/>
<dbReference type="InterPro" id="IPR006143">
    <property type="entry name" value="RND_pump_MFP"/>
</dbReference>
<dbReference type="FunFam" id="2.40.420.20:FF:000006">
    <property type="entry name" value="RND family efflux transporter MFP subunit"/>
    <property type="match status" value="1"/>
</dbReference>
<dbReference type="FunFam" id="2.40.30.170:FF:000010">
    <property type="entry name" value="Efflux RND transporter periplasmic adaptor subunit"/>
    <property type="match status" value="1"/>
</dbReference>
<dbReference type="GO" id="GO:0060003">
    <property type="term" value="P:copper ion export"/>
    <property type="evidence" value="ECO:0007669"/>
    <property type="project" value="TreeGrafter"/>
</dbReference>
<dbReference type="Gene3D" id="2.40.30.170">
    <property type="match status" value="1"/>
</dbReference>
<dbReference type="GO" id="GO:0030288">
    <property type="term" value="C:outer membrane-bounded periplasmic space"/>
    <property type="evidence" value="ECO:0007669"/>
    <property type="project" value="TreeGrafter"/>
</dbReference>
<dbReference type="GO" id="GO:0046914">
    <property type="term" value="F:transition metal ion binding"/>
    <property type="evidence" value="ECO:0007669"/>
    <property type="project" value="TreeGrafter"/>
</dbReference>
<proteinExistence type="inferred from homology"/>
<feature type="domain" description="CzcB-like barrel-sandwich hybrid" evidence="8">
    <location>
        <begin position="71"/>
        <end position="222"/>
    </location>
</feature>
<dbReference type="Gene3D" id="2.40.50.100">
    <property type="match status" value="1"/>
</dbReference>
<name>A0A7C3CKA3_9BACT</name>
<evidence type="ECO:0000256" key="2">
    <source>
        <dbReference type="ARBA" id="ARBA00022448"/>
    </source>
</evidence>
<dbReference type="Gene3D" id="2.40.420.20">
    <property type="match status" value="1"/>
</dbReference>
<keyword evidence="3" id="KW-0862">Zinc</keyword>
<evidence type="ECO:0000256" key="5">
    <source>
        <dbReference type="ARBA" id="ARBA00058766"/>
    </source>
</evidence>
<evidence type="ECO:0000259" key="9">
    <source>
        <dbReference type="Pfam" id="PF25975"/>
    </source>
</evidence>
<dbReference type="InterPro" id="IPR058647">
    <property type="entry name" value="BSH_CzcB-like"/>
</dbReference>
<keyword evidence="4" id="KW-0105">Cadmium resistance</keyword>
<comment type="similarity">
    <text evidence="1">Belongs to the membrane fusion protein (MFP) (TC 8.A.1) family.</text>
</comment>
<dbReference type="SUPFAM" id="SSF111369">
    <property type="entry name" value="HlyD-like secretion proteins"/>
    <property type="match status" value="1"/>
</dbReference>
<protein>
    <submittedName>
        <fullName evidence="10">Efflux RND transporter periplasmic adaptor subunit</fullName>
    </submittedName>
</protein>
<dbReference type="InterPro" id="IPR058648">
    <property type="entry name" value="HH_CzcB-like"/>
</dbReference>
<sequence>MKKIVWTVCFLWILGMTSNPVLAGEKRVEEKIVRLSPEILQEFEIRLERARLRSMPRVVELPAEVVADPDRVVHVVPVVAGFVRQTLKRWGDRVKSGEVLAVLDSPELADLKSSYLIARTRLRLARELFRREKILWEKKITSEESFLRAQQDLELARIQVQTLIQKLLTLGFSPENIGELENGKRPLGRYELRSPISGIIVEKHLSRGEMATPSRVAFQIADLSEVWVLVSVYRNWLPEVREGQRVRVDFGHGIPAREGRIDYVNPILREDTRSARARIRLANPDGRLRPGLLARARIEIGRKKVLAVPESALQRLEGRTVIFVREKEGFVARPVKIGRREEGWVEILSGLSPGEIYVARGALTLRAELERENLGEGHSH</sequence>
<gene>
    <name evidence="10" type="ORF">ENJ40_04135</name>
</gene>
<comment type="caution">
    <text evidence="10">The sequence shown here is derived from an EMBL/GenBank/DDBJ whole genome shotgun (WGS) entry which is preliminary data.</text>
</comment>
<dbReference type="InterPro" id="IPR058649">
    <property type="entry name" value="CzcB_C"/>
</dbReference>
<evidence type="ECO:0000259" key="7">
    <source>
        <dbReference type="Pfam" id="PF25954"/>
    </source>
</evidence>
<dbReference type="InterPro" id="IPR058792">
    <property type="entry name" value="Beta-barrel_RND_2"/>
</dbReference>
<evidence type="ECO:0000313" key="10">
    <source>
        <dbReference type="EMBL" id="HFC97636.1"/>
    </source>
</evidence>